<accession>A0A0N8KN93</accession>
<comment type="similarity">
    <text evidence="2 4">Belongs to the UDP-N-acetylglucosamine 2-epimerase family.</text>
</comment>
<evidence type="ECO:0000313" key="8">
    <source>
        <dbReference type="Proteomes" id="UP000050465"/>
    </source>
</evidence>
<name>A0A0N8KN93_9CYAN</name>
<evidence type="ECO:0000259" key="6">
    <source>
        <dbReference type="Pfam" id="PF02350"/>
    </source>
</evidence>
<evidence type="ECO:0000256" key="3">
    <source>
        <dbReference type="ARBA" id="ARBA00038858"/>
    </source>
</evidence>
<comment type="caution">
    <text evidence="7">The sequence shown here is derived from an EMBL/GenBank/DDBJ whole genome shotgun (WGS) entry which is preliminary data.</text>
</comment>
<evidence type="ECO:0000256" key="1">
    <source>
        <dbReference type="ARBA" id="ARBA00023235"/>
    </source>
</evidence>
<sequence length="423" mass="45598">MVISVNTSQNRANTGANARASTKASTRVNTRVNNIGADAKANSDAKIRVCITLGTRPEAIKLAPVIQTFQQLPQFETTVVLTGQHREMVAQVMSLFDLQADYNLDIMQPNQSLSDITCRSLKGLETLFGEIKPDIVISQGDTTTAFAAALAAFYQQIPVGHVEAGLRTDNILNPFPEEANRRLVSQIATLHFAPTATSVVNLTASGVRHGIHQTGNTVIDALLTVADKSPICDVPGLDWDQHRVILSTVHRRENWGAPLLDIAQSCLEILEKFPDTALLLPLHRNPTVREPLKAQLDSHPRAFLVEPLDYGQLVGAMKRATLLLTDSGGLQEEAPGLGKPVLVLRETTERPEAIEAGTAKLVGTDPATVVAAAAELLSNPAAYTAMAKAVNPFGDGHAAERIAQIVTDYFADHFAELSSDQFK</sequence>
<protein>
    <recommendedName>
        <fullName evidence="3">UDP-N-acetylglucosamine 2-epimerase (non-hydrolyzing)</fullName>
        <ecNumber evidence="3">5.1.3.14</ecNumber>
    </recommendedName>
</protein>
<dbReference type="EC" id="5.1.3.14" evidence="3"/>
<feature type="domain" description="UDP-N-acetylglucosamine 2-epimerase" evidence="6">
    <location>
        <begin position="69"/>
        <end position="406"/>
    </location>
</feature>
<keyword evidence="1 4" id="KW-0413">Isomerase</keyword>
<evidence type="ECO:0000313" key="7">
    <source>
        <dbReference type="EMBL" id="KPQ35898.1"/>
    </source>
</evidence>
<dbReference type="PANTHER" id="PTHR43174">
    <property type="entry name" value="UDP-N-ACETYLGLUCOSAMINE 2-EPIMERASE"/>
    <property type="match status" value="1"/>
</dbReference>
<dbReference type="GO" id="GO:0008761">
    <property type="term" value="F:UDP-N-acetylglucosamine 2-epimerase activity"/>
    <property type="evidence" value="ECO:0007669"/>
    <property type="project" value="UniProtKB-EC"/>
</dbReference>
<dbReference type="InterPro" id="IPR003331">
    <property type="entry name" value="UDP_GlcNAc_Epimerase_2_dom"/>
</dbReference>
<dbReference type="Gene3D" id="3.40.50.2000">
    <property type="entry name" value="Glycogen Phosphorylase B"/>
    <property type="match status" value="2"/>
</dbReference>
<organism evidence="7 8">
    <name type="scientific">Phormidesmis priestleyi Ana</name>
    <dbReference type="NCBI Taxonomy" id="1666911"/>
    <lineage>
        <taxon>Bacteria</taxon>
        <taxon>Bacillati</taxon>
        <taxon>Cyanobacteriota</taxon>
        <taxon>Cyanophyceae</taxon>
        <taxon>Leptolyngbyales</taxon>
        <taxon>Leptolyngbyaceae</taxon>
        <taxon>Phormidesmis</taxon>
    </lineage>
</organism>
<dbReference type="CDD" id="cd03786">
    <property type="entry name" value="GTB_UDP-GlcNAc_2-Epimerase"/>
    <property type="match status" value="1"/>
</dbReference>
<dbReference type="EMBL" id="LJZR01000009">
    <property type="protein sequence ID" value="KPQ35898.1"/>
    <property type="molecule type" value="Genomic_DNA"/>
</dbReference>
<evidence type="ECO:0000256" key="2">
    <source>
        <dbReference type="ARBA" id="ARBA00038209"/>
    </source>
</evidence>
<feature type="region of interest" description="Disordered" evidence="5">
    <location>
        <begin position="1"/>
        <end position="27"/>
    </location>
</feature>
<evidence type="ECO:0000256" key="4">
    <source>
        <dbReference type="RuleBase" id="RU003513"/>
    </source>
</evidence>
<dbReference type="STRING" id="1666911.HLUCCA11_08360"/>
<dbReference type="NCBIfam" id="TIGR00236">
    <property type="entry name" value="wecB"/>
    <property type="match status" value="1"/>
</dbReference>
<dbReference type="PATRIC" id="fig|1666911.3.peg.4049"/>
<proteinExistence type="inferred from homology"/>
<dbReference type="PANTHER" id="PTHR43174:SF2">
    <property type="entry name" value="UDP-N-ACETYLGLUCOSAMINE 2-EPIMERASE"/>
    <property type="match status" value="1"/>
</dbReference>
<dbReference type="SUPFAM" id="SSF53756">
    <property type="entry name" value="UDP-Glycosyltransferase/glycogen phosphorylase"/>
    <property type="match status" value="1"/>
</dbReference>
<gene>
    <name evidence="7" type="primary">wecB</name>
    <name evidence="7" type="ORF">HLUCCA11_08360</name>
</gene>
<dbReference type="Proteomes" id="UP000050465">
    <property type="component" value="Unassembled WGS sequence"/>
</dbReference>
<reference evidence="7 8" key="1">
    <citation type="submission" date="2015-09" db="EMBL/GenBank/DDBJ databases">
        <title>Identification and resolution of microdiversity through metagenomic sequencing of parallel consortia.</title>
        <authorList>
            <person name="Nelson W.C."/>
            <person name="Romine M.F."/>
            <person name="Lindemann S.R."/>
        </authorList>
    </citation>
    <scope>NUCLEOTIDE SEQUENCE [LARGE SCALE GENOMIC DNA]</scope>
    <source>
        <strain evidence="7">Ana</strain>
    </source>
</reference>
<evidence type="ECO:0000256" key="5">
    <source>
        <dbReference type="SAM" id="MobiDB-lite"/>
    </source>
</evidence>
<dbReference type="Pfam" id="PF02350">
    <property type="entry name" value="Epimerase_2"/>
    <property type="match status" value="1"/>
</dbReference>
<dbReference type="AlphaFoldDB" id="A0A0N8KN93"/>
<dbReference type="InterPro" id="IPR029767">
    <property type="entry name" value="WecB-like"/>
</dbReference>